<evidence type="ECO:0000256" key="2">
    <source>
        <dbReference type="SAM" id="SignalP"/>
    </source>
</evidence>
<feature type="signal peptide" evidence="2">
    <location>
        <begin position="1"/>
        <end position="23"/>
    </location>
</feature>
<sequence>MHSIMSLPFAVMNYLLLTSGAFADIDDVNFRGYLDSAAKTRFPRRIRFKDNFAPGFGKRFSPMLGGGWKKFRQLQQNQQQLGEESFPTNDMDTPYTVNQRVNEELTNEINDLMRHRYFMTPVPKTNEEVDRIYDALRNEKDPFDNDSNENSIGQDWNVDNLDTDTAKSPMALKSMIMNKMIRNLLQNKESRQ</sequence>
<evidence type="ECO:0000256" key="1">
    <source>
        <dbReference type="SAM" id="MobiDB-lite"/>
    </source>
</evidence>
<keyword evidence="4" id="KW-1185">Reference proteome</keyword>
<feature type="region of interest" description="Disordered" evidence="1">
    <location>
        <begin position="140"/>
        <end position="161"/>
    </location>
</feature>
<organism evidence="3 4">
    <name type="scientific">Mya arenaria</name>
    <name type="common">Soft-shell clam</name>
    <dbReference type="NCBI Taxonomy" id="6604"/>
    <lineage>
        <taxon>Eukaryota</taxon>
        <taxon>Metazoa</taxon>
        <taxon>Spiralia</taxon>
        <taxon>Lophotrochozoa</taxon>
        <taxon>Mollusca</taxon>
        <taxon>Bivalvia</taxon>
        <taxon>Autobranchia</taxon>
        <taxon>Heteroconchia</taxon>
        <taxon>Euheterodonta</taxon>
        <taxon>Imparidentia</taxon>
        <taxon>Neoheterodontei</taxon>
        <taxon>Myida</taxon>
        <taxon>Myoidea</taxon>
        <taxon>Myidae</taxon>
        <taxon>Mya</taxon>
    </lineage>
</organism>
<dbReference type="Proteomes" id="UP001164746">
    <property type="component" value="Chromosome 7"/>
</dbReference>
<feature type="chain" id="PRO_5046447773" evidence="2">
    <location>
        <begin position="24"/>
        <end position="192"/>
    </location>
</feature>
<evidence type="ECO:0000313" key="4">
    <source>
        <dbReference type="Proteomes" id="UP001164746"/>
    </source>
</evidence>
<gene>
    <name evidence="3" type="ORF">MAR_034995</name>
</gene>
<keyword evidence="2" id="KW-0732">Signal</keyword>
<accession>A0ABY7ENF1</accession>
<reference evidence="3" key="1">
    <citation type="submission" date="2022-11" db="EMBL/GenBank/DDBJ databases">
        <title>Centuries of genome instability and evolution in soft-shell clam transmissible cancer (bioRxiv).</title>
        <authorList>
            <person name="Hart S.F.M."/>
            <person name="Yonemitsu M.A."/>
            <person name="Giersch R.M."/>
            <person name="Beal B.F."/>
            <person name="Arriagada G."/>
            <person name="Davis B.W."/>
            <person name="Ostrander E.A."/>
            <person name="Goff S.P."/>
            <person name="Metzger M.J."/>
        </authorList>
    </citation>
    <scope>NUCLEOTIDE SEQUENCE</scope>
    <source>
        <strain evidence="3">MELC-2E11</strain>
        <tissue evidence="3">Siphon/mantle</tissue>
    </source>
</reference>
<name>A0ABY7ENF1_MYAAR</name>
<dbReference type="EMBL" id="CP111018">
    <property type="protein sequence ID" value="WAR09919.1"/>
    <property type="molecule type" value="Genomic_DNA"/>
</dbReference>
<protein>
    <submittedName>
        <fullName evidence="3">Uncharacterized protein</fullName>
    </submittedName>
</protein>
<proteinExistence type="predicted"/>
<evidence type="ECO:0000313" key="3">
    <source>
        <dbReference type="EMBL" id="WAR09919.1"/>
    </source>
</evidence>